<feature type="region of interest" description="Disordered" evidence="1">
    <location>
        <begin position="174"/>
        <end position="194"/>
    </location>
</feature>
<dbReference type="AlphaFoldDB" id="A0A8S1ELB8"/>
<dbReference type="SUPFAM" id="SSF52058">
    <property type="entry name" value="L domain-like"/>
    <property type="match status" value="1"/>
</dbReference>
<accession>A0A8S1ELB8</accession>
<keyword evidence="4" id="KW-1185">Reference proteome</keyword>
<evidence type="ECO:0000313" key="3">
    <source>
        <dbReference type="EMBL" id="CAB3401876.1"/>
    </source>
</evidence>
<dbReference type="Proteomes" id="UP000494206">
    <property type="component" value="Unassembled WGS sequence"/>
</dbReference>
<protein>
    <recommendedName>
        <fullName evidence="5">Receptor L-domain domain-containing protein</fullName>
    </recommendedName>
</protein>
<reference evidence="3 4" key="1">
    <citation type="submission" date="2020-04" db="EMBL/GenBank/DDBJ databases">
        <authorList>
            <person name="Laetsch R D."/>
            <person name="Stevens L."/>
            <person name="Kumar S."/>
            <person name="Blaxter L. M."/>
        </authorList>
    </citation>
    <scope>NUCLEOTIDE SEQUENCE [LARGE SCALE GENOMIC DNA]</scope>
</reference>
<organism evidence="3 4">
    <name type="scientific">Caenorhabditis bovis</name>
    <dbReference type="NCBI Taxonomy" id="2654633"/>
    <lineage>
        <taxon>Eukaryota</taxon>
        <taxon>Metazoa</taxon>
        <taxon>Ecdysozoa</taxon>
        <taxon>Nematoda</taxon>
        <taxon>Chromadorea</taxon>
        <taxon>Rhabditida</taxon>
        <taxon>Rhabditina</taxon>
        <taxon>Rhabditomorpha</taxon>
        <taxon>Rhabditoidea</taxon>
        <taxon>Rhabditidae</taxon>
        <taxon>Peloderinae</taxon>
        <taxon>Caenorhabditis</taxon>
    </lineage>
</organism>
<feature type="signal peptide" evidence="2">
    <location>
        <begin position="1"/>
        <end position="19"/>
    </location>
</feature>
<comment type="caution">
    <text evidence="3">The sequence shown here is derived from an EMBL/GenBank/DDBJ whole genome shotgun (WGS) entry which is preliminary data.</text>
</comment>
<evidence type="ECO:0000256" key="1">
    <source>
        <dbReference type="SAM" id="MobiDB-lite"/>
    </source>
</evidence>
<feature type="chain" id="PRO_5035931638" description="Receptor L-domain domain-containing protein" evidence="2">
    <location>
        <begin position="20"/>
        <end position="255"/>
    </location>
</feature>
<evidence type="ECO:0000256" key="2">
    <source>
        <dbReference type="SAM" id="SignalP"/>
    </source>
</evidence>
<proteinExistence type="predicted"/>
<name>A0A8S1ELB8_9PELO</name>
<dbReference type="EMBL" id="CADEPM010000003">
    <property type="protein sequence ID" value="CAB3401876.1"/>
    <property type="molecule type" value="Genomic_DNA"/>
</dbReference>
<feature type="compositionally biased region" description="Low complexity" evidence="1">
    <location>
        <begin position="177"/>
        <end position="189"/>
    </location>
</feature>
<evidence type="ECO:0000313" key="4">
    <source>
        <dbReference type="Proteomes" id="UP000494206"/>
    </source>
</evidence>
<evidence type="ECO:0008006" key="5">
    <source>
        <dbReference type="Google" id="ProtNLM"/>
    </source>
</evidence>
<gene>
    <name evidence="3" type="ORF">CBOVIS_LOCUS4563</name>
</gene>
<keyword evidence="2" id="KW-0732">Signal</keyword>
<sequence length="255" mass="28385">MSELFGILLIIAQIWNVASRNYELVTRFYVEEHRFPYCFAPSLKFDDIVPFDKVYRCDGCFNLKINMSDWNADEIETFGKFILGFRGCTIYLTNSNASVLQFPKLKTAINTKFYITGNNELETIVFPESVHVENNSVIVVNNPTLSDDELEKIKKLCAAGGECDFVFPETPAPPSAIPSTVSPSTAASTKPDETVKPQIPEASFLPITEPANQKLCSNGHCATMPTPDAQYSTGIRAATNLLTPIFFIFSRLVFP</sequence>